<feature type="region of interest" description="Disordered" evidence="4">
    <location>
        <begin position="65"/>
        <end position="121"/>
    </location>
</feature>
<accession>A0A834NSH5</accession>
<dbReference type="Proteomes" id="UP000600918">
    <property type="component" value="Unassembled WGS sequence"/>
</dbReference>
<keyword evidence="1" id="KW-0519">Myristate</keyword>
<dbReference type="GO" id="GO:1904240">
    <property type="term" value="P:negative regulation of VCP-NPL4-UFD1 AAA ATPase complex assembly"/>
    <property type="evidence" value="ECO:0007669"/>
    <property type="project" value="TreeGrafter"/>
</dbReference>
<gene>
    <name evidence="5" type="ORF">H0235_011674</name>
</gene>
<proteinExistence type="predicted"/>
<comment type="caution">
    <text evidence="5">The sequence shown here is derived from an EMBL/GenBank/DDBJ whole genome shotgun (WGS) entry which is preliminary data.</text>
</comment>
<evidence type="ECO:0000256" key="3">
    <source>
        <dbReference type="ARBA" id="ARBA00023288"/>
    </source>
</evidence>
<evidence type="ECO:0008006" key="7">
    <source>
        <dbReference type="Google" id="ProtNLM"/>
    </source>
</evidence>
<keyword evidence="3" id="KW-0449">Lipoprotein</keyword>
<evidence type="ECO:0000313" key="5">
    <source>
        <dbReference type="EMBL" id="KAF7417143.1"/>
    </source>
</evidence>
<dbReference type="PANTHER" id="PTHR35269">
    <property type="entry name" value="SMALL VCP/P97-INTERACTING PROTEIN"/>
    <property type="match status" value="1"/>
</dbReference>
<dbReference type="GO" id="GO:1904153">
    <property type="term" value="P:negative regulation of retrograde protein transport, ER to cytosol"/>
    <property type="evidence" value="ECO:0007669"/>
    <property type="project" value="TreeGrafter"/>
</dbReference>
<protein>
    <recommendedName>
        <fullName evidence="7">Small VCP/p97-interacting protein</fullName>
    </recommendedName>
</protein>
<evidence type="ECO:0000313" key="6">
    <source>
        <dbReference type="Proteomes" id="UP000600918"/>
    </source>
</evidence>
<dbReference type="PANTHER" id="PTHR35269:SF1">
    <property type="entry name" value="SMALL VCP_P97-INTERACTING PROTEIN"/>
    <property type="match status" value="1"/>
</dbReference>
<dbReference type="Pfam" id="PF15811">
    <property type="entry name" value="SVIP"/>
    <property type="match status" value="1"/>
</dbReference>
<dbReference type="GO" id="GO:0010508">
    <property type="term" value="P:positive regulation of autophagy"/>
    <property type="evidence" value="ECO:0007669"/>
    <property type="project" value="TreeGrafter"/>
</dbReference>
<evidence type="ECO:0000256" key="1">
    <source>
        <dbReference type="ARBA" id="ARBA00022707"/>
    </source>
</evidence>
<dbReference type="GO" id="GO:0005789">
    <property type="term" value="C:endoplasmic reticulum membrane"/>
    <property type="evidence" value="ECO:0007669"/>
    <property type="project" value="TreeGrafter"/>
</dbReference>
<dbReference type="InterPro" id="IPR055366">
    <property type="entry name" value="SVIP_metazoa"/>
</dbReference>
<name>A0A834NSH5_VESPE</name>
<dbReference type="InterPro" id="IPR031632">
    <property type="entry name" value="SVIP"/>
</dbReference>
<sequence>MGILCASCCKVSSSCDDLTPDLETRRRRQMEAAEKRIAEQEQRGIKDIESVKRKQKRTLELQKLEEEAGNMSGQGKLKSNGGGSKKAVLSTTGELERYGIRTGPGRGTVDKEESPKMAKLG</sequence>
<dbReference type="GO" id="GO:1904293">
    <property type="term" value="P:negative regulation of ERAD pathway"/>
    <property type="evidence" value="ECO:0007669"/>
    <property type="project" value="TreeGrafter"/>
</dbReference>
<reference evidence="5" key="1">
    <citation type="journal article" date="2020" name="G3 (Bethesda)">
        <title>High-Quality Assemblies for Three Invasive Social Wasps from the &lt;i&gt;Vespula&lt;/i&gt; Genus.</title>
        <authorList>
            <person name="Harrop T.W.R."/>
            <person name="Guhlin J."/>
            <person name="McLaughlin G.M."/>
            <person name="Permina E."/>
            <person name="Stockwell P."/>
            <person name="Gilligan J."/>
            <person name="Le Lec M.F."/>
            <person name="Gruber M.A.M."/>
            <person name="Quinn O."/>
            <person name="Lovegrove M."/>
            <person name="Duncan E.J."/>
            <person name="Remnant E.J."/>
            <person name="Van Eeckhoven J."/>
            <person name="Graham B."/>
            <person name="Knapp R.A."/>
            <person name="Langford K.W."/>
            <person name="Kronenberg Z."/>
            <person name="Press M.O."/>
            <person name="Eacker S.M."/>
            <person name="Wilson-Rankin E.E."/>
            <person name="Purcell J."/>
            <person name="Lester P.J."/>
            <person name="Dearden P.K."/>
        </authorList>
    </citation>
    <scope>NUCLEOTIDE SEQUENCE</scope>
    <source>
        <strain evidence="5">Volc-1</strain>
    </source>
</reference>
<dbReference type="AlphaFoldDB" id="A0A834NSH5"/>
<dbReference type="EMBL" id="JACSDY010000010">
    <property type="protein sequence ID" value="KAF7417143.1"/>
    <property type="molecule type" value="Genomic_DNA"/>
</dbReference>
<keyword evidence="6" id="KW-1185">Reference proteome</keyword>
<evidence type="ECO:0000256" key="2">
    <source>
        <dbReference type="ARBA" id="ARBA00023139"/>
    </source>
</evidence>
<evidence type="ECO:0000256" key="4">
    <source>
        <dbReference type="SAM" id="MobiDB-lite"/>
    </source>
</evidence>
<organism evidence="5 6">
    <name type="scientific">Vespula pensylvanica</name>
    <name type="common">Western yellow jacket</name>
    <name type="synonym">Wasp</name>
    <dbReference type="NCBI Taxonomy" id="30213"/>
    <lineage>
        <taxon>Eukaryota</taxon>
        <taxon>Metazoa</taxon>
        <taxon>Ecdysozoa</taxon>
        <taxon>Arthropoda</taxon>
        <taxon>Hexapoda</taxon>
        <taxon>Insecta</taxon>
        <taxon>Pterygota</taxon>
        <taxon>Neoptera</taxon>
        <taxon>Endopterygota</taxon>
        <taxon>Hymenoptera</taxon>
        <taxon>Apocrita</taxon>
        <taxon>Aculeata</taxon>
        <taxon>Vespoidea</taxon>
        <taxon>Vespidae</taxon>
        <taxon>Vespinae</taxon>
        <taxon>Vespula</taxon>
    </lineage>
</organism>
<keyword evidence="2" id="KW-0564">Palmitate</keyword>
<feature type="compositionally biased region" description="Basic and acidic residues" evidence="4">
    <location>
        <begin position="108"/>
        <end position="121"/>
    </location>
</feature>